<proteinExistence type="predicted"/>
<accession>A0ABQ5HPK3</accession>
<reference evidence="1" key="2">
    <citation type="submission" date="2022-01" db="EMBL/GenBank/DDBJ databases">
        <authorList>
            <person name="Yamashiro T."/>
            <person name="Shiraishi A."/>
            <person name="Satake H."/>
            <person name="Nakayama K."/>
        </authorList>
    </citation>
    <scope>NUCLEOTIDE SEQUENCE</scope>
</reference>
<sequence>MSKLPSSHGDQVCLLTMDKEAFDVDCTLVRSMIGNHPFIWKPFSDSDYGGFSNLDRNPQKVVVNFLVKTYLMANVETTVLLGVGKGDAGSTWTWKRTCQLSLANWMQIGYRIVIVDVISLDDERFIGYAFLED</sequence>
<evidence type="ECO:0000313" key="2">
    <source>
        <dbReference type="Proteomes" id="UP001151760"/>
    </source>
</evidence>
<dbReference type="EMBL" id="BQNB010019790">
    <property type="protein sequence ID" value="GJT89078.1"/>
    <property type="molecule type" value="Genomic_DNA"/>
</dbReference>
<organism evidence="1 2">
    <name type="scientific">Tanacetum coccineum</name>
    <dbReference type="NCBI Taxonomy" id="301880"/>
    <lineage>
        <taxon>Eukaryota</taxon>
        <taxon>Viridiplantae</taxon>
        <taxon>Streptophyta</taxon>
        <taxon>Embryophyta</taxon>
        <taxon>Tracheophyta</taxon>
        <taxon>Spermatophyta</taxon>
        <taxon>Magnoliopsida</taxon>
        <taxon>eudicotyledons</taxon>
        <taxon>Gunneridae</taxon>
        <taxon>Pentapetalae</taxon>
        <taxon>asterids</taxon>
        <taxon>campanulids</taxon>
        <taxon>Asterales</taxon>
        <taxon>Asteraceae</taxon>
        <taxon>Asteroideae</taxon>
        <taxon>Anthemideae</taxon>
        <taxon>Anthemidinae</taxon>
        <taxon>Tanacetum</taxon>
    </lineage>
</organism>
<dbReference type="Proteomes" id="UP001151760">
    <property type="component" value="Unassembled WGS sequence"/>
</dbReference>
<comment type="caution">
    <text evidence="1">The sequence shown here is derived from an EMBL/GenBank/DDBJ whole genome shotgun (WGS) entry which is preliminary data.</text>
</comment>
<keyword evidence="2" id="KW-1185">Reference proteome</keyword>
<name>A0ABQ5HPK3_9ASTR</name>
<evidence type="ECO:0000313" key="1">
    <source>
        <dbReference type="EMBL" id="GJT89078.1"/>
    </source>
</evidence>
<protein>
    <submittedName>
        <fullName evidence="1">Uncharacterized protein</fullName>
    </submittedName>
</protein>
<gene>
    <name evidence="1" type="ORF">Tco_1070795</name>
</gene>
<reference evidence="1" key="1">
    <citation type="journal article" date="2022" name="Int. J. Mol. Sci.">
        <title>Draft Genome of Tanacetum Coccineum: Genomic Comparison of Closely Related Tanacetum-Family Plants.</title>
        <authorList>
            <person name="Yamashiro T."/>
            <person name="Shiraishi A."/>
            <person name="Nakayama K."/>
            <person name="Satake H."/>
        </authorList>
    </citation>
    <scope>NUCLEOTIDE SEQUENCE</scope>
</reference>